<evidence type="ECO:0000256" key="1">
    <source>
        <dbReference type="SAM" id="MobiDB-lite"/>
    </source>
</evidence>
<evidence type="ECO:0000313" key="3">
    <source>
        <dbReference type="Proteomes" id="UP001500902"/>
    </source>
</evidence>
<keyword evidence="3" id="KW-1185">Reference proteome</keyword>
<organism evidence="2 3">
    <name type="scientific">Nonomuraea antimicrobica</name>
    <dbReference type="NCBI Taxonomy" id="561173"/>
    <lineage>
        <taxon>Bacteria</taxon>
        <taxon>Bacillati</taxon>
        <taxon>Actinomycetota</taxon>
        <taxon>Actinomycetes</taxon>
        <taxon>Streptosporangiales</taxon>
        <taxon>Streptosporangiaceae</taxon>
        <taxon>Nonomuraea</taxon>
    </lineage>
</organism>
<dbReference type="EMBL" id="BAAAZP010000067">
    <property type="protein sequence ID" value="GAA3667520.1"/>
    <property type="molecule type" value="Genomic_DNA"/>
</dbReference>
<reference evidence="3" key="1">
    <citation type="journal article" date="2019" name="Int. J. Syst. Evol. Microbiol.">
        <title>The Global Catalogue of Microorganisms (GCM) 10K type strain sequencing project: providing services to taxonomists for standard genome sequencing and annotation.</title>
        <authorList>
            <consortium name="The Broad Institute Genomics Platform"/>
            <consortium name="The Broad Institute Genome Sequencing Center for Infectious Disease"/>
            <person name="Wu L."/>
            <person name="Ma J."/>
        </authorList>
    </citation>
    <scope>NUCLEOTIDE SEQUENCE [LARGE SCALE GENOMIC DNA]</scope>
    <source>
        <strain evidence="3">JCM 16904</strain>
    </source>
</reference>
<comment type="caution">
    <text evidence="2">The sequence shown here is derived from an EMBL/GenBank/DDBJ whole genome shotgun (WGS) entry which is preliminary data.</text>
</comment>
<gene>
    <name evidence="2" type="ORF">GCM10022224_034680</name>
</gene>
<sequence>MSLELRGWGFRQAQRRSARGKRLTGPATKQRIKATIRTVLAAAQREHLVTFNAAALVALKPAPRPKGVRLDEGTRRSLQRGVLTAPNGTLMARRSARHLVFPTRRAHPARLIIPSAVDPPEGEAGQGHGDKAERPAGRTTWAPWPWPARLVPGRWRAG</sequence>
<feature type="region of interest" description="Disordered" evidence="1">
    <location>
        <begin position="115"/>
        <end position="146"/>
    </location>
</feature>
<evidence type="ECO:0000313" key="2">
    <source>
        <dbReference type="EMBL" id="GAA3667520.1"/>
    </source>
</evidence>
<accession>A0ABP7BR41</accession>
<dbReference type="Proteomes" id="UP001500902">
    <property type="component" value="Unassembled WGS sequence"/>
</dbReference>
<protein>
    <submittedName>
        <fullName evidence="2">Uncharacterized protein</fullName>
    </submittedName>
</protein>
<name>A0ABP7BR41_9ACTN</name>
<proteinExistence type="predicted"/>